<comment type="caution">
    <text evidence="6">The sequence shown here is derived from an EMBL/GenBank/DDBJ whole genome shotgun (WGS) entry which is preliminary data.</text>
</comment>
<evidence type="ECO:0000259" key="5">
    <source>
        <dbReference type="PROSITE" id="PS51323"/>
    </source>
</evidence>
<reference evidence="6" key="1">
    <citation type="journal article" date="2023" name="Front. Mar. Sci.">
        <title>A new Merluccius polli reference genome to investigate the effects of global change in West African waters.</title>
        <authorList>
            <person name="Mateo J.L."/>
            <person name="Blanco-Fernandez C."/>
            <person name="Garcia-Vazquez E."/>
            <person name="Machado-Schiaffino G."/>
        </authorList>
    </citation>
    <scope>NUCLEOTIDE SEQUENCE</scope>
    <source>
        <strain evidence="6">C29</strain>
        <tissue evidence="6">Fin</tissue>
    </source>
</reference>
<keyword evidence="2" id="KW-0964">Secreted</keyword>
<evidence type="ECO:0000313" key="6">
    <source>
        <dbReference type="EMBL" id="KAK0139032.1"/>
    </source>
</evidence>
<gene>
    <name evidence="6" type="primary">VP302</name>
    <name evidence="6" type="ORF">N1851_024452</name>
</gene>
<dbReference type="GO" id="GO:0001558">
    <property type="term" value="P:regulation of cell growth"/>
    <property type="evidence" value="ECO:0007669"/>
    <property type="project" value="InterPro"/>
</dbReference>
<dbReference type="InterPro" id="IPR011390">
    <property type="entry name" value="IGFBP_rP_mac25"/>
</dbReference>
<evidence type="ECO:0000256" key="1">
    <source>
        <dbReference type="ARBA" id="ARBA00004613"/>
    </source>
</evidence>
<sequence>MASALLWPVRAESTASGGAAAAEGLQTLHCPPCERIHCTPRRALKLQCSGGVTTGICGCCPVCARTAGESCGGRWDYLGKCDAGLVCMKPEPLEDMERGGICRAGKAASHLMSRIGMAIIMSRIWANLFSKTILTDYYLLESTDLDNCRPDCTREYCQANPTEICSARSASLQKKDCHGACQHTSCSSCLILKTSPCPQECNPSDQSCLHRFGRCVHNHLSLPYSGLLNQDLQVQADADQLNTSFSASCRAMPMGFSCAFSQTVHTRRTDAPVIRRDPQ</sequence>
<feature type="domain" description="IGFBP N-terminal" evidence="5">
    <location>
        <begin position="26"/>
        <end position="105"/>
    </location>
</feature>
<dbReference type="Pfam" id="PF00219">
    <property type="entry name" value="IGFBP"/>
    <property type="match status" value="1"/>
</dbReference>
<evidence type="ECO:0000256" key="4">
    <source>
        <dbReference type="ARBA" id="ARBA00023157"/>
    </source>
</evidence>
<proteinExistence type="predicted"/>
<keyword evidence="4" id="KW-1015">Disulfide bond</keyword>
<dbReference type="PANTHER" id="PTHR14186">
    <property type="entry name" value="INSULIN-LIKE GROWTH FACTOR BINDING PROTEIN-RELATED"/>
    <property type="match status" value="1"/>
</dbReference>
<dbReference type="PROSITE" id="PS51323">
    <property type="entry name" value="IGFBP_N_2"/>
    <property type="match status" value="1"/>
</dbReference>
<dbReference type="EMBL" id="JAOPHQ010004555">
    <property type="protein sequence ID" value="KAK0139032.1"/>
    <property type="molecule type" value="Genomic_DNA"/>
</dbReference>
<evidence type="ECO:0000256" key="2">
    <source>
        <dbReference type="ARBA" id="ARBA00022525"/>
    </source>
</evidence>
<protein>
    <submittedName>
        <fullName evidence="6">Venom protein 302</fullName>
    </submittedName>
</protein>
<keyword evidence="7" id="KW-1185">Reference proteome</keyword>
<evidence type="ECO:0000313" key="7">
    <source>
        <dbReference type="Proteomes" id="UP001174136"/>
    </source>
</evidence>
<dbReference type="SUPFAM" id="SSF57184">
    <property type="entry name" value="Growth factor receptor domain"/>
    <property type="match status" value="1"/>
</dbReference>
<comment type="subcellular location">
    <subcellularLocation>
        <location evidence="1">Secreted</location>
    </subcellularLocation>
</comment>
<accession>A0AA47MEZ5</accession>
<name>A0AA47MEZ5_MERPO</name>
<dbReference type="Proteomes" id="UP001174136">
    <property type="component" value="Unassembled WGS sequence"/>
</dbReference>
<dbReference type="InterPro" id="IPR009030">
    <property type="entry name" value="Growth_fac_rcpt_cys_sf"/>
</dbReference>
<dbReference type="GO" id="GO:0005520">
    <property type="term" value="F:insulin-like growth factor binding"/>
    <property type="evidence" value="ECO:0007669"/>
    <property type="project" value="InterPro"/>
</dbReference>
<dbReference type="InterPro" id="IPR000867">
    <property type="entry name" value="IGFBP-like"/>
</dbReference>
<evidence type="ECO:0000256" key="3">
    <source>
        <dbReference type="ARBA" id="ARBA00022729"/>
    </source>
</evidence>
<dbReference type="AlphaFoldDB" id="A0AA47MEZ5"/>
<keyword evidence="3" id="KW-0732">Signal</keyword>
<dbReference type="GO" id="GO:0009966">
    <property type="term" value="P:regulation of signal transduction"/>
    <property type="evidence" value="ECO:0007669"/>
    <property type="project" value="TreeGrafter"/>
</dbReference>
<organism evidence="6 7">
    <name type="scientific">Merluccius polli</name>
    <name type="common">Benguela hake</name>
    <name type="synonym">Merluccius cadenati</name>
    <dbReference type="NCBI Taxonomy" id="89951"/>
    <lineage>
        <taxon>Eukaryota</taxon>
        <taxon>Metazoa</taxon>
        <taxon>Chordata</taxon>
        <taxon>Craniata</taxon>
        <taxon>Vertebrata</taxon>
        <taxon>Euteleostomi</taxon>
        <taxon>Actinopterygii</taxon>
        <taxon>Neopterygii</taxon>
        <taxon>Teleostei</taxon>
        <taxon>Neoteleostei</taxon>
        <taxon>Acanthomorphata</taxon>
        <taxon>Zeiogadaria</taxon>
        <taxon>Gadariae</taxon>
        <taxon>Gadiformes</taxon>
        <taxon>Gadoidei</taxon>
        <taxon>Merlucciidae</taxon>
        <taxon>Merluccius</taxon>
    </lineage>
</organism>
<dbReference type="Gene3D" id="4.10.40.20">
    <property type="match status" value="1"/>
</dbReference>
<dbReference type="SMART" id="SM00121">
    <property type="entry name" value="IB"/>
    <property type="match status" value="1"/>
</dbReference>
<dbReference type="GO" id="GO:0005576">
    <property type="term" value="C:extracellular region"/>
    <property type="evidence" value="ECO:0007669"/>
    <property type="project" value="UniProtKB-SubCell"/>
</dbReference>
<dbReference type="PANTHER" id="PTHR14186:SF20">
    <property type="entry name" value="CYSTEINE-RICH MOTOR NEURON 1 PROTEIN-LIKE"/>
    <property type="match status" value="1"/>
</dbReference>